<dbReference type="Proteomes" id="UP001410394">
    <property type="component" value="Unassembled WGS sequence"/>
</dbReference>
<feature type="signal peptide" evidence="2">
    <location>
        <begin position="1"/>
        <end position="21"/>
    </location>
</feature>
<feature type="region of interest" description="Disordered" evidence="1">
    <location>
        <begin position="88"/>
        <end position="121"/>
    </location>
</feature>
<evidence type="ECO:0000256" key="1">
    <source>
        <dbReference type="SAM" id="MobiDB-lite"/>
    </source>
</evidence>
<keyword evidence="2" id="KW-0732">Signal</keyword>
<feature type="compositionally biased region" description="Low complexity" evidence="1">
    <location>
        <begin position="109"/>
        <end position="121"/>
    </location>
</feature>
<dbReference type="Pfam" id="PF12836">
    <property type="entry name" value="HHH_3"/>
    <property type="match status" value="1"/>
</dbReference>
<dbReference type="PANTHER" id="PTHR21180">
    <property type="entry name" value="ENDONUCLEASE/EXONUCLEASE/PHOSPHATASE FAMILY DOMAIN-CONTAINING PROTEIN 1"/>
    <property type="match status" value="1"/>
</dbReference>
<sequence length="121" mass="12514">MLKKLLLVVMSLIASIGMAMAAVNINTATEQELESLPGIGAAKAKAIVEYRKANGNFKSVEDLKSVKGIGDKVFDKLKSEVAVSGTTTVATAPAKDAKPPKADKKDAKPAAAASSSEKAKK</sequence>
<protein>
    <submittedName>
        <fullName evidence="4">Helix-hairpin-helix domain-containing protein</fullName>
    </submittedName>
</protein>
<evidence type="ECO:0000313" key="4">
    <source>
        <dbReference type="EMBL" id="MEN3069499.1"/>
    </source>
</evidence>
<evidence type="ECO:0000313" key="5">
    <source>
        <dbReference type="Proteomes" id="UP001410394"/>
    </source>
</evidence>
<evidence type="ECO:0000256" key="2">
    <source>
        <dbReference type="SAM" id="SignalP"/>
    </source>
</evidence>
<dbReference type="InterPro" id="IPR051675">
    <property type="entry name" value="Endo/Exo/Phosphatase_dom_1"/>
</dbReference>
<dbReference type="NCBIfam" id="TIGR00426">
    <property type="entry name" value="competence protein ComEA helix-hairpin-helix repeat region"/>
    <property type="match status" value="1"/>
</dbReference>
<dbReference type="PANTHER" id="PTHR21180:SF32">
    <property type="entry name" value="ENDONUCLEASE_EXONUCLEASE_PHOSPHATASE FAMILY DOMAIN-CONTAINING PROTEIN 1"/>
    <property type="match status" value="1"/>
</dbReference>
<keyword evidence="5" id="KW-1185">Reference proteome</keyword>
<gene>
    <name evidence="4" type="ORF">ABDB84_13495</name>
</gene>
<accession>A0ABU9Z097</accession>
<proteinExistence type="predicted"/>
<name>A0ABU9Z097_9RHOO</name>
<dbReference type="InterPro" id="IPR003583">
    <property type="entry name" value="Hlx-hairpin-Hlx_DNA-bd_motif"/>
</dbReference>
<reference evidence="4 5" key="1">
    <citation type="journal article" date="2018" name="Int. J. Syst. Evol. Microbiol.">
        <title>Uliginosibacterium sediminicola sp. nov., isolated from freshwater sediment.</title>
        <authorList>
            <person name="Hwang W.M."/>
            <person name="Kim S.M."/>
            <person name="Kang K."/>
            <person name="Ahn T.Y."/>
        </authorList>
    </citation>
    <scope>NUCLEOTIDE SEQUENCE [LARGE SCALE GENOMIC DNA]</scope>
    <source>
        <strain evidence="4 5">M1-21</strain>
    </source>
</reference>
<dbReference type="Gene3D" id="1.10.150.280">
    <property type="entry name" value="AF1531-like domain"/>
    <property type="match status" value="1"/>
</dbReference>
<comment type="caution">
    <text evidence="4">The sequence shown here is derived from an EMBL/GenBank/DDBJ whole genome shotgun (WGS) entry which is preliminary data.</text>
</comment>
<dbReference type="SUPFAM" id="SSF47781">
    <property type="entry name" value="RuvA domain 2-like"/>
    <property type="match status" value="1"/>
</dbReference>
<dbReference type="InterPro" id="IPR010994">
    <property type="entry name" value="RuvA_2-like"/>
</dbReference>
<organism evidence="4 5">
    <name type="scientific">Uliginosibacterium sediminicola</name>
    <dbReference type="NCBI Taxonomy" id="2024550"/>
    <lineage>
        <taxon>Bacteria</taxon>
        <taxon>Pseudomonadati</taxon>
        <taxon>Pseudomonadota</taxon>
        <taxon>Betaproteobacteria</taxon>
        <taxon>Rhodocyclales</taxon>
        <taxon>Zoogloeaceae</taxon>
        <taxon>Uliginosibacterium</taxon>
    </lineage>
</organism>
<evidence type="ECO:0000259" key="3">
    <source>
        <dbReference type="SMART" id="SM00278"/>
    </source>
</evidence>
<feature type="chain" id="PRO_5046670451" evidence="2">
    <location>
        <begin position="22"/>
        <end position="121"/>
    </location>
</feature>
<dbReference type="SMART" id="SM00278">
    <property type="entry name" value="HhH1"/>
    <property type="match status" value="2"/>
</dbReference>
<feature type="compositionally biased region" description="Basic and acidic residues" evidence="1">
    <location>
        <begin position="95"/>
        <end position="108"/>
    </location>
</feature>
<feature type="domain" description="Helix-hairpin-helix DNA-binding motif class 1" evidence="3">
    <location>
        <begin position="61"/>
        <end position="80"/>
    </location>
</feature>
<feature type="domain" description="Helix-hairpin-helix DNA-binding motif class 1" evidence="3">
    <location>
        <begin position="31"/>
        <end position="50"/>
    </location>
</feature>
<dbReference type="EMBL" id="JBDIVE010000007">
    <property type="protein sequence ID" value="MEN3069499.1"/>
    <property type="molecule type" value="Genomic_DNA"/>
</dbReference>
<dbReference type="RefSeq" id="WP_345920266.1">
    <property type="nucleotide sequence ID" value="NZ_JBDIVE010000007.1"/>
</dbReference>
<dbReference type="InterPro" id="IPR004509">
    <property type="entry name" value="Competence_ComEA_HhH"/>
</dbReference>